<dbReference type="InterPro" id="IPR024527">
    <property type="entry name" value="Eisosome1"/>
</dbReference>
<feature type="compositionally biased region" description="Basic and acidic residues" evidence="1">
    <location>
        <begin position="998"/>
        <end position="1015"/>
    </location>
</feature>
<proteinExistence type="predicted"/>
<feature type="region of interest" description="Disordered" evidence="1">
    <location>
        <begin position="787"/>
        <end position="1015"/>
    </location>
</feature>
<feature type="compositionally biased region" description="Basic residues" evidence="1">
    <location>
        <begin position="371"/>
        <end position="380"/>
    </location>
</feature>
<feature type="compositionally biased region" description="Basic and acidic residues" evidence="1">
    <location>
        <begin position="979"/>
        <end position="989"/>
    </location>
</feature>
<feature type="compositionally biased region" description="Basic and acidic residues" evidence="1">
    <location>
        <begin position="533"/>
        <end position="592"/>
    </location>
</feature>
<feature type="region of interest" description="Disordered" evidence="1">
    <location>
        <begin position="743"/>
        <end position="771"/>
    </location>
</feature>
<feature type="region of interest" description="Disordered" evidence="1">
    <location>
        <begin position="358"/>
        <end position="403"/>
    </location>
</feature>
<protein>
    <submittedName>
        <fullName evidence="2">Putative eisosome protein 1</fullName>
    </submittedName>
</protein>
<reference evidence="2" key="1">
    <citation type="submission" date="2017-12" db="EMBL/GenBank/DDBJ databases">
        <title>Genome Sequencing Reveals a Rich Biosynthetic Potential.</title>
        <authorList>
            <person name="Bertrand R.L."/>
            <person name="Abdel-Hameed M.E."/>
            <person name="Sorensen J.L."/>
        </authorList>
    </citation>
    <scope>NUCLEOTIDE SEQUENCE</scope>
</reference>
<dbReference type="AlphaFoldDB" id="A0A2K9YE05"/>
<feature type="compositionally biased region" description="Polar residues" evidence="1">
    <location>
        <begin position="219"/>
        <end position="237"/>
    </location>
</feature>
<feature type="region of interest" description="Disordered" evidence="1">
    <location>
        <begin position="641"/>
        <end position="683"/>
    </location>
</feature>
<feature type="compositionally biased region" description="Low complexity" evidence="1">
    <location>
        <begin position="866"/>
        <end position="878"/>
    </location>
</feature>
<evidence type="ECO:0000313" key="2">
    <source>
        <dbReference type="EMBL" id="AUW31081.1"/>
    </source>
</evidence>
<organism evidence="2">
    <name type="scientific">Cladonia uncialis subsp. uncialis</name>
    <dbReference type="NCBI Taxonomy" id="180999"/>
    <lineage>
        <taxon>Eukaryota</taxon>
        <taxon>Fungi</taxon>
        <taxon>Dikarya</taxon>
        <taxon>Ascomycota</taxon>
        <taxon>Pezizomycotina</taxon>
        <taxon>Lecanoromycetes</taxon>
        <taxon>OSLEUM clade</taxon>
        <taxon>Lecanoromycetidae</taxon>
        <taxon>Lecanorales</taxon>
        <taxon>Lecanorineae</taxon>
        <taxon>Cladoniaceae</taxon>
        <taxon>Cladonia</taxon>
    </lineage>
</organism>
<evidence type="ECO:0000256" key="1">
    <source>
        <dbReference type="SAM" id="MobiDB-lite"/>
    </source>
</evidence>
<dbReference type="Pfam" id="PF12757">
    <property type="entry name" value="Eisosome1"/>
    <property type="match status" value="1"/>
</dbReference>
<dbReference type="PANTHER" id="PTHR28298:SF1">
    <property type="entry name" value="EISOSOME PROTEIN 1"/>
    <property type="match status" value="1"/>
</dbReference>
<feature type="region of interest" description="Disordered" evidence="1">
    <location>
        <begin position="180"/>
        <end position="241"/>
    </location>
</feature>
<feature type="compositionally biased region" description="Basic and acidic residues" evidence="1">
    <location>
        <begin position="914"/>
        <end position="924"/>
    </location>
</feature>
<dbReference type="GO" id="GO:0070941">
    <property type="term" value="P:eisosome assembly"/>
    <property type="evidence" value="ECO:0007669"/>
    <property type="project" value="TreeGrafter"/>
</dbReference>
<accession>A0A2K9YE05</accession>
<feature type="compositionally biased region" description="Polar residues" evidence="1">
    <location>
        <begin position="845"/>
        <end position="855"/>
    </location>
</feature>
<sequence>MTSTKSHKLEDQAAIAALYVTKASDNKSQTKPSNYPLDEDNKLSSAGAATSLKYAEPQDLPAFPVVGITDPEASAGAAASLANQNKRTIELWKPGDIPAANKAAMLAKDYKAAPLWQPELSSAGSKAALLAAKEGGDVKIWRPEANDAGNSAAGQAMRMKGLSPQLDYGHTEEGGKRAMMAATQSMASSRRRAGSTPVEPPSLYPDSKNSAANALKAATSVSRGSPQTTPATSTGPSINAGKIHNAAVTNLSREMYTSHPPVAPEVEERNRQAGLRASAVAMAQQMYNVQQRAIEAAAIDQNAADSRYGAAHAHNRPSSVMSDESHQAPQYANLQEAAQRLAAERLAKLHDEHAAYRTYYGTQQPQQGRRLSIRGRNRRRASSDGQVGENDETRSRQIRSEMSLFSDKLAQVDNKKRQKDRDSLMAAAKRNVEARIHGMDEKVFNETGKVSPAMMAEWEAKARAKADADSSARMANHGKVNIGGGRYMDQAEIDAIAAAKVQPTLDEVTLAAEKQRARDEELRQQQLERERIAREKEEDQRERDAKTKEAWKRFKEEEKRDAKARREEEKARKAEEKRLRDEEKRKSRDAKATAKAPVQEEVVAETVVAEPVNEVEPPVLEPIPHVEPNIAVIEPKLQALPVEEERVEPTPTTMTEKEEGEPEVELEPAVTAETGLASGEKFNGDAETIARRVFNAPVENEDTSGTGWEPPAVEVQEAANATETVEEAPVVKADVAPVPAVEAPAVTESMPSSAPMQTPVMTEPSSTTKHDAPVAARIAPVAPVMETTVTGGTSPKAKDSKGVSSWLKTKFRRSSKATKSEPSTEAIEPKEKAFVGGANFAAPGNTKTSSEQGESSMREVAMAGKETAAAPATSTEAPVVSPAEDDMYDASPRVTSDVQHDTPSLSISSLSSDEDTRGRSAIPRDHHRGLTQGEFIRQEAAKQNALVNPTLGSGNVDPVLLNRHGQTESSSGGGDQEFEEARDTFDSEKLQPPGVVGTERKSDSPARDSKFLEDL</sequence>
<dbReference type="PANTHER" id="PTHR28298">
    <property type="entry name" value="EISOSOME PROTEIN 1"/>
    <property type="match status" value="1"/>
</dbReference>
<feature type="compositionally biased region" description="Polar residues" evidence="1">
    <location>
        <begin position="749"/>
        <end position="767"/>
    </location>
</feature>
<feature type="compositionally biased region" description="Polar residues" evidence="1">
    <location>
        <begin position="893"/>
        <end position="903"/>
    </location>
</feature>
<feature type="compositionally biased region" description="Low complexity" evidence="1">
    <location>
        <begin position="207"/>
        <end position="218"/>
    </location>
</feature>
<dbReference type="EMBL" id="MG777491">
    <property type="protein sequence ID" value="AUW31081.1"/>
    <property type="molecule type" value="Genomic_DNA"/>
</dbReference>
<name>A0A2K9YE05_CLAUC</name>
<feature type="region of interest" description="Disordered" evidence="1">
    <location>
        <begin position="533"/>
        <end position="599"/>
    </location>
</feature>